<comment type="caution">
    <text evidence="1">The sequence shown here is derived from an EMBL/GenBank/DDBJ whole genome shotgun (WGS) entry which is preliminary data.</text>
</comment>
<protein>
    <submittedName>
        <fullName evidence="1">Uncharacterized protein</fullName>
    </submittedName>
</protein>
<dbReference type="EMBL" id="AJSW01000043">
    <property type="protein sequence ID" value="EIJ69195.1"/>
    <property type="molecule type" value="Genomic_DNA"/>
</dbReference>
<proteinExistence type="predicted"/>
<reference evidence="1 2" key="1">
    <citation type="submission" date="2012-02" db="EMBL/GenBank/DDBJ databases">
        <authorList>
            <person name="Harkins D.M."/>
            <person name="Madupu R."/>
            <person name="Durkin A.S."/>
            <person name="Torralba M."/>
            <person name="Methe B."/>
            <person name="Sutton G.G."/>
            <person name="Nelson K.E."/>
        </authorList>
    </citation>
    <scope>NUCLEOTIDE SEQUENCE [LARGE SCALE GENOMIC DNA]</scope>
    <source>
        <strain evidence="1 2">HK385</strain>
    </source>
</reference>
<dbReference type="Proteomes" id="UP000003016">
    <property type="component" value="Unassembled WGS sequence"/>
</dbReference>
<evidence type="ECO:0000313" key="1">
    <source>
        <dbReference type="EMBL" id="EIJ69195.1"/>
    </source>
</evidence>
<sequence length="57" mass="6658">METDFDVGLRQNWLIVHFFCKMESKFNSLQVDCLINKQPFAVSEKKKPEHCSGLKLV</sequence>
<evidence type="ECO:0000313" key="2">
    <source>
        <dbReference type="Proteomes" id="UP000003016"/>
    </source>
</evidence>
<gene>
    <name evidence="1" type="ORF">HMPREF1050_0980</name>
</gene>
<accession>A0ABN0EZD8</accession>
<organism evidence="1 2">
    <name type="scientific">Haemophilus parahaemolyticus HK385</name>
    <dbReference type="NCBI Taxonomy" id="1095744"/>
    <lineage>
        <taxon>Bacteria</taxon>
        <taxon>Pseudomonadati</taxon>
        <taxon>Pseudomonadota</taxon>
        <taxon>Gammaproteobacteria</taxon>
        <taxon>Pasteurellales</taxon>
        <taxon>Pasteurellaceae</taxon>
        <taxon>Haemophilus</taxon>
    </lineage>
</organism>
<keyword evidence="2" id="KW-1185">Reference proteome</keyword>
<name>A0ABN0EZD8_HAEPH</name>